<dbReference type="Proteomes" id="UP000499080">
    <property type="component" value="Unassembled WGS sequence"/>
</dbReference>
<keyword evidence="2" id="KW-1185">Reference proteome</keyword>
<evidence type="ECO:0000313" key="1">
    <source>
        <dbReference type="EMBL" id="GBM80818.1"/>
    </source>
</evidence>
<reference evidence="1 2" key="1">
    <citation type="journal article" date="2019" name="Sci. Rep.">
        <title>Orb-weaving spider Araneus ventricosus genome elucidates the spidroin gene catalogue.</title>
        <authorList>
            <person name="Kono N."/>
            <person name="Nakamura H."/>
            <person name="Ohtoshi R."/>
            <person name="Moran D.A.P."/>
            <person name="Shinohara A."/>
            <person name="Yoshida Y."/>
            <person name="Fujiwara M."/>
            <person name="Mori M."/>
            <person name="Tomita M."/>
            <person name="Arakawa K."/>
        </authorList>
    </citation>
    <scope>NUCLEOTIDE SEQUENCE [LARGE SCALE GENOMIC DNA]</scope>
</reference>
<protein>
    <submittedName>
        <fullName evidence="1">Uncharacterized protein</fullName>
    </submittedName>
</protein>
<accession>A0A4Y2ISG2</accession>
<sequence length="128" mass="15355">MRDLLAKSIFSSKSLSGRVVKAKRTQRAFNELRRNEREHRGLSLEISFFHRWEEIRQQLRKDPEKLQNILKYSRFEYTKETINKGMEEEFSMPDEEVLKSDLPEQLKKIMIELFPNKVKREKSPTLLG</sequence>
<dbReference type="EMBL" id="BGPR01002906">
    <property type="protein sequence ID" value="GBM80818.1"/>
    <property type="molecule type" value="Genomic_DNA"/>
</dbReference>
<proteinExistence type="predicted"/>
<name>A0A4Y2ISG2_ARAVE</name>
<evidence type="ECO:0000313" key="2">
    <source>
        <dbReference type="Proteomes" id="UP000499080"/>
    </source>
</evidence>
<dbReference type="AlphaFoldDB" id="A0A4Y2ISG2"/>
<organism evidence="1 2">
    <name type="scientific">Araneus ventricosus</name>
    <name type="common">Orbweaver spider</name>
    <name type="synonym">Epeira ventricosa</name>
    <dbReference type="NCBI Taxonomy" id="182803"/>
    <lineage>
        <taxon>Eukaryota</taxon>
        <taxon>Metazoa</taxon>
        <taxon>Ecdysozoa</taxon>
        <taxon>Arthropoda</taxon>
        <taxon>Chelicerata</taxon>
        <taxon>Arachnida</taxon>
        <taxon>Araneae</taxon>
        <taxon>Araneomorphae</taxon>
        <taxon>Entelegynae</taxon>
        <taxon>Araneoidea</taxon>
        <taxon>Araneidae</taxon>
        <taxon>Araneus</taxon>
    </lineage>
</organism>
<gene>
    <name evidence="1" type="ORF">AVEN_33426_1</name>
</gene>
<comment type="caution">
    <text evidence="1">The sequence shown here is derived from an EMBL/GenBank/DDBJ whole genome shotgun (WGS) entry which is preliminary data.</text>
</comment>